<dbReference type="HOGENOM" id="CLU_1085925_0_0_1"/>
<dbReference type="EMBL" id="AACS02000007">
    <property type="protein sequence ID" value="EAU81053.2"/>
    <property type="molecule type" value="Genomic_DNA"/>
</dbReference>
<sequence>MYRPVRSTLGENEISLGTWLIERRRGTQQTRAAGPNAEYLEIHSVSVSRTQSSSYLLCATNMVSPPFDAAFQFASHVIAQTDLDLFSSATVPCCSLLSLRKTTGCPFVNAVAFPIDKQIPMLAPVPIASTNPARIGLAGINMTSYLDQTPALSSLLSFKLGGDLSNSMRGRTGYIFELPKDTEELNPMVSKMAPGSGVKGHMLIVLVDDDGFQVDATHADIRPICIGAARQSRFLVPVIHAMQPGSFVLILLSHVP</sequence>
<dbReference type="GeneID" id="6017418"/>
<dbReference type="Proteomes" id="UP000001861">
    <property type="component" value="Unassembled WGS sequence"/>
</dbReference>
<dbReference type="RefSeq" id="XP_001840730.2">
    <property type="nucleotide sequence ID" value="XM_001840678.2"/>
</dbReference>
<comment type="caution">
    <text evidence="1">The sequence shown here is derived from an EMBL/GenBank/DDBJ whole genome shotgun (WGS) entry which is preliminary data.</text>
</comment>
<dbReference type="VEuPathDB" id="FungiDB:CC1G_10344"/>
<evidence type="ECO:0000313" key="1">
    <source>
        <dbReference type="EMBL" id="EAU81053.2"/>
    </source>
</evidence>
<evidence type="ECO:0000313" key="2">
    <source>
        <dbReference type="Proteomes" id="UP000001861"/>
    </source>
</evidence>
<dbReference type="AlphaFoldDB" id="A8PE59"/>
<organism evidence="1 2">
    <name type="scientific">Coprinopsis cinerea (strain Okayama-7 / 130 / ATCC MYA-4618 / FGSC 9003)</name>
    <name type="common">Inky cap fungus</name>
    <name type="synonym">Hormographiella aspergillata</name>
    <dbReference type="NCBI Taxonomy" id="240176"/>
    <lineage>
        <taxon>Eukaryota</taxon>
        <taxon>Fungi</taxon>
        <taxon>Dikarya</taxon>
        <taxon>Basidiomycota</taxon>
        <taxon>Agaricomycotina</taxon>
        <taxon>Agaricomycetes</taxon>
        <taxon>Agaricomycetidae</taxon>
        <taxon>Agaricales</taxon>
        <taxon>Agaricineae</taxon>
        <taxon>Psathyrellaceae</taxon>
        <taxon>Coprinopsis</taxon>
    </lineage>
</organism>
<reference evidence="1 2" key="1">
    <citation type="journal article" date="2010" name="Proc. Natl. Acad. Sci. U.S.A.">
        <title>Insights into evolution of multicellular fungi from the assembled chromosomes of the mushroom Coprinopsis cinerea (Coprinus cinereus).</title>
        <authorList>
            <person name="Stajich J.E."/>
            <person name="Wilke S.K."/>
            <person name="Ahren D."/>
            <person name="Au C.H."/>
            <person name="Birren B.W."/>
            <person name="Borodovsky M."/>
            <person name="Burns C."/>
            <person name="Canback B."/>
            <person name="Casselton L.A."/>
            <person name="Cheng C.K."/>
            <person name="Deng J."/>
            <person name="Dietrich F.S."/>
            <person name="Fargo D.C."/>
            <person name="Farman M.L."/>
            <person name="Gathman A.C."/>
            <person name="Goldberg J."/>
            <person name="Guigo R."/>
            <person name="Hoegger P.J."/>
            <person name="Hooker J.B."/>
            <person name="Huggins A."/>
            <person name="James T.Y."/>
            <person name="Kamada T."/>
            <person name="Kilaru S."/>
            <person name="Kodira C."/>
            <person name="Kues U."/>
            <person name="Kupfer D."/>
            <person name="Kwan H.S."/>
            <person name="Lomsadze A."/>
            <person name="Li W."/>
            <person name="Lilly W.W."/>
            <person name="Ma L.J."/>
            <person name="Mackey A.J."/>
            <person name="Manning G."/>
            <person name="Martin F."/>
            <person name="Muraguchi H."/>
            <person name="Natvig D.O."/>
            <person name="Palmerini H."/>
            <person name="Ramesh M.A."/>
            <person name="Rehmeyer C.J."/>
            <person name="Roe B.A."/>
            <person name="Shenoy N."/>
            <person name="Stanke M."/>
            <person name="Ter-Hovhannisyan V."/>
            <person name="Tunlid A."/>
            <person name="Velagapudi R."/>
            <person name="Vision T.J."/>
            <person name="Zeng Q."/>
            <person name="Zolan M.E."/>
            <person name="Pukkila P.J."/>
        </authorList>
    </citation>
    <scope>NUCLEOTIDE SEQUENCE [LARGE SCALE GENOMIC DNA]</scope>
    <source>
        <strain evidence="2">Okayama-7 / 130 / ATCC MYA-4618 / FGSC 9003</strain>
    </source>
</reference>
<name>A8PE59_COPC7</name>
<keyword evidence="2" id="KW-1185">Reference proteome</keyword>
<dbReference type="InParanoid" id="A8PE59"/>
<protein>
    <submittedName>
        <fullName evidence="1">Uncharacterized protein</fullName>
    </submittedName>
</protein>
<gene>
    <name evidence="1" type="ORF">CC1G_10344</name>
</gene>
<proteinExistence type="predicted"/>
<dbReference type="KEGG" id="cci:CC1G_10344"/>
<accession>A8PE59</accession>